<keyword evidence="9 10" id="KW-0472">Membrane</keyword>
<evidence type="ECO:0000256" key="1">
    <source>
        <dbReference type="ARBA" id="ARBA00004511"/>
    </source>
</evidence>
<evidence type="ECO:0000256" key="4">
    <source>
        <dbReference type="ARBA" id="ARBA00022448"/>
    </source>
</evidence>
<dbReference type="GO" id="GO:0006869">
    <property type="term" value="P:lipid transport"/>
    <property type="evidence" value="ECO:0007669"/>
    <property type="project" value="UniProtKB-KW"/>
</dbReference>
<reference evidence="12 14" key="1">
    <citation type="journal article" date="2014" name="Nat. Genet.">
        <title>Genome and transcriptome of the porcine whipworm Trichuris suis.</title>
        <authorList>
            <person name="Jex A.R."/>
            <person name="Nejsum P."/>
            <person name="Schwarz E.M."/>
            <person name="Hu L."/>
            <person name="Young N.D."/>
            <person name="Hall R.S."/>
            <person name="Korhonen P.K."/>
            <person name="Liao S."/>
            <person name="Thamsborg S."/>
            <person name="Xia J."/>
            <person name="Xu P."/>
            <person name="Wang S."/>
            <person name="Scheerlinck J.P."/>
            <person name="Hofmann A."/>
            <person name="Sternberg P.W."/>
            <person name="Wang J."/>
            <person name="Gasser R.B."/>
        </authorList>
    </citation>
    <scope>NUCLEOTIDE SEQUENCE [LARGE SCALE GENOMIC DNA]</scope>
    <source>
        <strain evidence="13">DCEP-RM93F</strain>
        <strain evidence="12">DCEP-RM93M</strain>
    </source>
</reference>
<feature type="transmembrane region" description="Helical" evidence="10">
    <location>
        <begin position="379"/>
        <end position="399"/>
    </location>
</feature>
<evidence type="ECO:0000256" key="7">
    <source>
        <dbReference type="ARBA" id="ARBA00023006"/>
    </source>
</evidence>
<feature type="transmembrane region" description="Helical" evidence="10">
    <location>
        <begin position="293"/>
        <end position="318"/>
    </location>
</feature>
<dbReference type="GO" id="GO:0000422">
    <property type="term" value="P:autophagy of mitochondrion"/>
    <property type="evidence" value="ECO:0007669"/>
    <property type="project" value="TreeGrafter"/>
</dbReference>
<organism evidence="12 14">
    <name type="scientific">Trichuris suis</name>
    <name type="common">pig whipworm</name>
    <dbReference type="NCBI Taxonomy" id="68888"/>
    <lineage>
        <taxon>Eukaryota</taxon>
        <taxon>Metazoa</taxon>
        <taxon>Ecdysozoa</taxon>
        <taxon>Nematoda</taxon>
        <taxon>Enoplea</taxon>
        <taxon>Dorylaimia</taxon>
        <taxon>Trichinellida</taxon>
        <taxon>Trichuridae</taxon>
        <taxon>Trichuris</taxon>
    </lineage>
</organism>
<dbReference type="GO" id="GO:0034727">
    <property type="term" value="P:piecemeal microautophagy of the nucleus"/>
    <property type="evidence" value="ECO:0007669"/>
    <property type="project" value="TreeGrafter"/>
</dbReference>
<evidence type="ECO:0000256" key="5">
    <source>
        <dbReference type="ARBA" id="ARBA00022692"/>
    </source>
</evidence>
<evidence type="ECO:0000256" key="6">
    <source>
        <dbReference type="ARBA" id="ARBA00022989"/>
    </source>
</evidence>
<name>A0A085LUT9_9BILA</name>
<evidence type="ECO:0000256" key="10">
    <source>
        <dbReference type="RuleBase" id="RU364027"/>
    </source>
</evidence>
<protein>
    <recommendedName>
        <fullName evidence="3 10">Autophagy-related protein 9</fullName>
    </recommendedName>
</protein>
<comment type="subcellular location">
    <subcellularLocation>
        <location evidence="1 10">Preautophagosomal structure membrane</location>
        <topology evidence="1 10">Multi-pass membrane protein</topology>
    </subcellularLocation>
</comment>
<evidence type="ECO:0000313" key="14">
    <source>
        <dbReference type="Proteomes" id="UP000030764"/>
    </source>
</evidence>
<comment type="similarity">
    <text evidence="2 10">Belongs to the ATG9 family.</text>
</comment>
<feature type="transmembrane region" description="Helical" evidence="10">
    <location>
        <begin position="477"/>
        <end position="498"/>
    </location>
</feature>
<evidence type="ECO:0000313" key="13">
    <source>
        <dbReference type="EMBL" id="KFD67914.1"/>
    </source>
</evidence>
<feature type="transmembrane region" description="Helical" evidence="10">
    <location>
        <begin position="70"/>
        <end position="94"/>
    </location>
</feature>
<dbReference type="GO" id="GO:0034045">
    <property type="term" value="C:phagophore assembly site membrane"/>
    <property type="evidence" value="ECO:0007669"/>
    <property type="project" value="UniProtKB-SubCell"/>
</dbReference>
<dbReference type="OrthoDB" id="2020634at2759"/>
<dbReference type="PANTHER" id="PTHR13038:SF10">
    <property type="entry name" value="AUTOPHAGY-RELATED PROTEIN 9"/>
    <property type="match status" value="1"/>
</dbReference>
<dbReference type="AlphaFoldDB" id="A0A085LUT9"/>
<dbReference type="GO" id="GO:0061709">
    <property type="term" value="P:reticulophagy"/>
    <property type="evidence" value="ECO:0007669"/>
    <property type="project" value="TreeGrafter"/>
</dbReference>
<comment type="function">
    <text evidence="10">Phospholipid scramblase involved in autophagy. Cycles between the preautophagosomal structure/phagophore assembly site (PAS) and the cytoplasmic vesicle pool and supplies membrane for the growing autophagosome. Lipid scramblase activity plays a key role in preautophagosomal structure/phagophore assembly by distributing the phospholipids that arrive through ATG2 from the cytoplasmic to the luminal leaflet of the bilayer, thereby driving autophagosomal membrane expansion.</text>
</comment>
<dbReference type="InterPro" id="IPR007241">
    <property type="entry name" value="Autophagy-rel_prot_9"/>
</dbReference>
<accession>A0A085LUT9</accession>
<dbReference type="GO" id="GO:0005776">
    <property type="term" value="C:autophagosome"/>
    <property type="evidence" value="ECO:0007669"/>
    <property type="project" value="TreeGrafter"/>
</dbReference>
<feature type="region of interest" description="Disordered" evidence="11">
    <location>
        <begin position="710"/>
        <end position="732"/>
    </location>
</feature>
<dbReference type="Pfam" id="PF04109">
    <property type="entry name" value="ATG9"/>
    <property type="match status" value="1"/>
</dbReference>
<dbReference type="GO" id="GO:0034497">
    <property type="term" value="P:protein localization to phagophore assembly site"/>
    <property type="evidence" value="ECO:0007669"/>
    <property type="project" value="TreeGrafter"/>
</dbReference>
<feature type="transmembrane region" description="Helical" evidence="10">
    <location>
        <begin position="135"/>
        <end position="156"/>
    </location>
</feature>
<dbReference type="EMBL" id="KL367510">
    <property type="protein sequence ID" value="KFD67914.1"/>
    <property type="molecule type" value="Genomic_DNA"/>
</dbReference>
<evidence type="ECO:0000313" key="12">
    <source>
        <dbReference type="EMBL" id="KFD48735.1"/>
    </source>
</evidence>
<keyword evidence="6 10" id="KW-1133">Transmembrane helix</keyword>
<keyword evidence="5 10" id="KW-0812">Transmembrane</keyword>
<evidence type="ECO:0000256" key="3">
    <source>
        <dbReference type="ARBA" id="ARBA00018074"/>
    </source>
</evidence>
<evidence type="ECO:0000256" key="8">
    <source>
        <dbReference type="ARBA" id="ARBA00023055"/>
    </source>
</evidence>
<keyword evidence="7 10" id="KW-0072">Autophagy</keyword>
<evidence type="ECO:0000256" key="2">
    <source>
        <dbReference type="ARBA" id="ARBA00006185"/>
    </source>
</evidence>
<dbReference type="EMBL" id="KL363285">
    <property type="protein sequence ID" value="KFD48735.1"/>
    <property type="molecule type" value="Genomic_DNA"/>
</dbReference>
<sequence>MPGYVRLNSMQGYQNVGEASSSQNPLSSEATFAPDQMLQAAKDALSNWQHVQNLDEFFTNIYEYHQRHGFYCLLLADLLELFQFIFVVAFAVILTTCVDYRILFEGRIADLTKASLWDVIDCSGDGTACSLSNPWMIVTIIFASVFWLHRLVRFFYRCTVFLDIRNFYYTALKVEDSMLRNMTWYDVQDRLCDENAPYKLCIQKSHLTSMDIYQRILRRKNYMVAMFNKGLLPARLKLPLIGDVCFMTLGFKFNLELLFFWGPWAPWENYWQLKADYKRRDGRQKLRDHLSRVILWFGLVNLLLAPLIFVWQILYCLFTYVEMLKREPSILGTRKWSMYGRYFFRHFNELDHELDNRLCYAYKPASLYMQMFYSSAAEIIAKNVAFVASALFSVFFILSIYDEDVLRVHNVLQLLTISGCIVAACNMFIQDENAVFCPEMMMNTVLAYVHYLPSSWRTQAHSEWVRREFSRFYQYRFTFILEELLSPIVCPFVLLLWLRPSAGLFVDFFRNFTVEVSGLGDVCSLAQVDLRNYGDPTYQMGNKPLSKEVNMAKARHGKVEMSLLHFISTNPRWEPPTDAAEFLNSFRGQAEKDARLLEASADTLENPLTQSLYTYLTPNAVPCFRQPRGRGVSKSVVPLDSSQLSSLSASSVFASAFHQRSHTPSVICLGAPFASTGGSAGQSHLLNLLSPVNLDILYLHELHKRRQQVGTYGSIPSTSADESPFNRRTSAM</sequence>
<keyword evidence="14" id="KW-1185">Reference proteome</keyword>
<dbReference type="Proteomes" id="UP000030764">
    <property type="component" value="Unassembled WGS sequence"/>
</dbReference>
<keyword evidence="4 10" id="KW-0813">Transport</keyword>
<dbReference type="Proteomes" id="UP000030758">
    <property type="component" value="Unassembled WGS sequence"/>
</dbReference>
<feature type="transmembrane region" description="Helical" evidence="10">
    <location>
        <begin position="411"/>
        <end position="429"/>
    </location>
</feature>
<evidence type="ECO:0000256" key="11">
    <source>
        <dbReference type="SAM" id="MobiDB-lite"/>
    </source>
</evidence>
<dbReference type="PANTHER" id="PTHR13038">
    <property type="entry name" value="APG9 AUTOPHAGY 9"/>
    <property type="match status" value="1"/>
</dbReference>
<gene>
    <name evidence="12" type="ORF">M513_10365</name>
    <name evidence="13" type="ORF">M514_10365</name>
</gene>
<keyword evidence="8 10" id="KW-0445">Lipid transport</keyword>
<evidence type="ECO:0000256" key="9">
    <source>
        <dbReference type="ARBA" id="ARBA00023136"/>
    </source>
</evidence>
<proteinExistence type="inferred from homology"/>